<dbReference type="InterPro" id="IPR036374">
    <property type="entry name" value="OxRdtase_Mopterin-bd_sf"/>
</dbReference>
<dbReference type="SUPFAM" id="SSF56524">
    <property type="entry name" value="Oxidoreductase molybdopterin-binding domain"/>
    <property type="match status" value="1"/>
</dbReference>
<dbReference type="RefSeq" id="WP_201083797.1">
    <property type="nucleotide sequence ID" value="NZ_CP067424.1"/>
</dbReference>
<evidence type="ECO:0000259" key="1">
    <source>
        <dbReference type="Pfam" id="PF00174"/>
    </source>
</evidence>
<evidence type="ECO:0000313" key="3">
    <source>
        <dbReference type="Proteomes" id="UP000595197"/>
    </source>
</evidence>
<geneLocation type="plasmid" evidence="2 3">
    <name>pTT6-4</name>
</geneLocation>
<dbReference type="EMBL" id="CP067424">
    <property type="protein sequence ID" value="QQP93970.1"/>
    <property type="molecule type" value="Genomic_DNA"/>
</dbReference>
<keyword evidence="3" id="KW-1185">Reference proteome</keyword>
<name>A0ABX7BHV8_9PROT</name>
<gene>
    <name evidence="2" type="ORF">IGS68_34900</name>
</gene>
<protein>
    <submittedName>
        <fullName evidence="2">Molybdopterin-dependent oxidoreductase</fullName>
    </submittedName>
</protein>
<feature type="domain" description="Oxidoreductase molybdopterin-binding" evidence="1">
    <location>
        <begin position="6"/>
        <end position="74"/>
    </location>
</feature>
<sequence length="100" mass="10889">MAAPFLFEGVPLVAVLNAVGTDATATTLVLTGLDDLAVRVPIAGARTWPVLLALRRDGAFLSRRDGGPIRMVHPPRRSPEPGQDMYLLRWVEQLKSITVE</sequence>
<proteinExistence type="predicted"/>
<dbReference type="Proteomes" id="UP000595197">
    <property type="component" value="Plasmid pTT6-4"/>
</dbReference>
<organism evidence="2 3">
    <name type="scientific">Skermanella cutis</name>
    <dbReference type="NCBI Taxonomy" id="2775420"/>
    <lineage>
        <taxon>Bacteria</taxon>
        <taxon>Pseudomonadati</taxon>
        <taxon>Pseudomonadota</taxon>
        <taxon>Alphaproteobacteria</taxon>
        <taxon>Rhodospirillales</taxon>
        <taxon>Azospirillaceae</taxon>
        <taxon>Skermanella</taxon>
    </lineage>
</organism>
<dbReference type="InterPro" id="IPR000572">
    <property type="entry name" value="OxRdtase_Mopterin-bd_dom"/>
</dbReference>
<keyword evidence="2" id="KW-0614">Plasmid</keyword>
<dbReference type="Gene3D" id="3.90.420.10">
    <property type="entry name" value="Oxidoreductase, molybdopterin-binding domain"/>
    <property type="match status" value="1"/>
</dbReference>
<reference evidence="2" key="1">
    <citation type="submission" date="2021-02" db="EMBL/GenBank/DDBJ databases">
        <title>Skermanella TT6 skin isolate.</title>
        <authorList>
            <person name="Lee K."/>
            <person name="Ganzorig M."/>
        </authorList>
    </citation>
    <scope>NUCLEOTIDE SEQUENCE</scope>
    <source>
        <strain evidence="2">TT6</strain>
    </source>
</reference>
<dbReference type="Pfam" id="PF00174">
    <property type="entry name" value="Oxidored_molyb"/>
    <property type="match status" value="1"/>
</dbReference>
<evidence type="ECO:0000313" key="2">
    <source>
        <dbReference type="EMBL" id="QQP93970.1"/>
    </source>
</evidence>
<accession>A0ABX7BHV8</accession>